<feature type="signal peptide" evidence="3">
    <location>
        <begin position="1"/>
        <end position="22"/>
    </location>
</feature>
<evidence type="ECO:0000259" key="5">
    <source>
        <dbReference type="Pfam" id="PF03330"/>
    </source>
</evidence>
<evidence type="ECO:0000256" key="1">
    <source>
        <dbReference type="ARBA" id="ARBA00023239"/>
    </source>
</evidence>
<dbReference type="EMBL" id="FNXY01000003">
    <property type="protein sequence ID" value="SEI84766.1"/>
    <property type="molecule type" value="Genomic_DNA"/>
</dbReference>
<dbReference type="SUPFAM" id="SSF50685">
    <property type="entry name" value="Barwin-like endoglucanases"/>
    <property type="match status" value="1"/>
</dbReference>
<dbReference type="CDD" id="cd22268">
    <property type="entry name" value="DPBB_RlpA-like"/>
    <property type="match status" value="1"/>
</dbReference>
<dbReference type="STRING" id="408657.SAMN04487995_2473"/>
<accession>A0A1H6TZY5</accession>
<reference evidence="6 7" key="1">
    <citation type="submission" date="2016-10" db="EMBL/GenBank/DDBJ databases">
        <authorList>
            <person name="de Groot N.N."/>
        </authorList>
    </citation>
    <scope>NUCLEOTIDE SEQUENCE [LARGE SCALE GENOMIC DNA]</scope>
    <source>
        <strain evidence="6 7">DSM 19938</strain>
    </source>
</reference>
<name>A0A1H6TZY5_9BACT</name>
<dbReference type="InterPro" id="IPR036908">
    <property type="entry name" value="RlpA-like_sf"/>
</dbReference>
<dbReference type="InterPro" id="IPR009009">
    <property type="entry name" value="RlpA-like_DPBB"/>
</dbReference>
<comment type="function">
    <text evidence="3">Lytic transglycosylase with a strong preference for naked glycan strands that lack stem peptides.</text>
</comment>
<feature type="chain" id="PRO_5011800225" description="Probable endolytic peptidoglycan transglycosylase RlpA" evidence="3">
    <location>
        <begin position="23"/>
        <end position="150"/>
    </location>
</feature>
<dbReference type="Pfam" id="PF03330">
    <property type="entry name" value="DPBB_1"/>
    <property type="match status" value="1"/>
</dbReference>
<gene>
    <name evidence="3" type="primary">rlpA</name>
    <name evidence="6" type="ORF">SAMN04487995_2473</name>
</gene>
<keyword evidence="1 3" id="KW-0456">Lyase</keyword>
<feature type="domain" description="RlpA-like protein double-psi beta-barrel" evidence="5">
    <location>
        <begin position="30"/>
        <end position="118"/>
    </location>
</feature>
<dbReference type="NCBIfam" id="TIGR00413">
    <property type="entry name" value="rlpA"/>
    <property type="match status" value="1"/>
</dbReference>
<dbReference type="RefSeq" id="WP_090335434.1">
    <property type="nucleotide sequence ID" value="NZ_FNXY01000003.1"/>
</dbReference>
<dbReference type="PANTHER" id="PTHR34183">
    <property type="entry name" value="ENDOLYTIC PEPTIDOGLYCAN TRANSGLYCOSYLASE RLPA"/>
    <property type="match status" value="1"/>
</dbReference>
<evidence type="ECO:0000256" key="4">
    <source>
        <dbReference type="RuleBase" id="RU003495"/>
    </source>
</evidence>
<dbReference type="EC" id="4.2.2.-" evidence="3"/>
<keyword evidence="3" id="KW-0732">Signal</keyword>
<dbReference type="AlphaFoldDB" id="A0A1H6TZY5"/>
<dbReference type="Gene3D" id="2.40.40.10">
    <property type="entry name" value="RlpA-like domain"/>
    <property type="match status" value="1"/>
</dbReference>
<dbReference type="InterPro" id="IPR012997">
    <property type="entry name" value="RplA"/>
</dbReference>
<dbReference type="Proteomes" id="UP000199532">
    <property type="component" value="Unassembled WGS sequence"/>
</dbReference>
<dbReference type="HAMAP" id="MF_02071">
    <property type="entry name" value="RlpA"/>
    <property type="match status" value="1"/>
</dbReference>
<evidence type="ECO:0000313" key="6">
    <source>
        <dbReference type="EMBL" id="SEI84766.1"/>
    </source>
</evidence>
<dbReference type="GO" id="GO:0071555">
    <property type="term" value="P:cell wall organization"/>
    <property type="evidence" value="ECO:0007669"/>
    <property type="project" value="UniProtKB-KW"/>
</dbReference>
<evidence type="ECO:0000256" key="2">
    <source>
        <dbReference type="ARBA" id="ARBA00023316"/>
    </source>
</evidence>
<sequence length="150" mass="16515" precursor="true">MTYHRILILLFLSLAALPDAEAQISLGKTEVGRASFYSSRFHGRKTSSGEIHKSTELSAAHRTLPLNTMLEITNLATNQRVIVRVNDRGPYSKNRMVDVSKEAARLIGIISSGVASVSMRIVGMEGMVMLDSNEEVDHKAGKIISMRTKD</sequence>
<dbReference type="OrthoDB" id="9779128at2"/>
<dbReference type="GO" id="GO:0000270">
    <property type="term" value="P:peptidoglycan metabolic process"/>
    <property type="evidence" value="ECO:0007669"/>
    <property type="project" value="UniProtKB-UniRule"/>
</dbReference>
<proteinExistence type="inferred from homology"/>
<keyword evidence="2 3" id="KW-0961">Cell wall biogenesis/degradation</keyword>
<dbReference type="InterPro" id="IPR034718">
    <property type="entry name" value="RlpA"/>
</dbReference>
<dbReference type="GO" id="GO:0008932">
    <property type="term" value="F:lytic endotransglycosylase activity"/>
    <property type="evidence" value="ECO:0007669"/>
    <property type="project" value="UniProtKB-UniRule"/>
</dbReference>
<evidence type="ECO:0000256" key="3">
    <source>
        <dbReference type="HAMAP-Rule" id="MF_02071"/>
    </source>
</evidence>
<keyword evidence="6" id="KW-0449">Lipoprotein</keyword>
<organism evidence="6 7">
    <name type="scientific">Dyadobacter koreensis</name>
    <dbReference type="NCBI Taxonomy" id="408657"/>
    <lineage>
        <taxon>Bacteria</taxon>
        <taxon>Pseudomonadati</taxon>
        <taxon>Bacteroidota</taxon>
        <taxon>Cytophagia</taxon>
        <taxon>Cytophagales</taxon>
        <taxon>Spirosomataceae</taxon>
        <taxon>Dyadobacter</taxon>
    </lineage>
</organism>
<keyword evidence="7" id="KW-1185">Reference proteome</keyword>
<comment type="similarity">
    <text evidence="3 4">Belongs to the RlpA family.</text>
</comment>
<evidence type="ECO:0000313" key="7">
    <source>
        <dbReference type="Proteomes" id="UP000199532"/>
    </source>
</evidence>
<protein>
    <recommendedName>
        <fullName evidence="3">Probable endolytic peptidoglycan transglycosylase RlpA</fullName>
        <ecNumber evidence="3">4.2.2.-</ecNumber>
    </recommendedName>
</protein>
<dbReference type="PANTHER" id="PTHR34183:SF1">
    <property type="entry name" value="ENDOLYTIC PEPTIDOGLYCAN TRANSGLYCOSYLASE RLPA"/>
    <property type="match status" value="1"/>
</dbReference>